<evidence type="ECO:0000256" key="2">
    <source>
        <dbReference type="ARBA" id="ARBA00009347"/>
    </source>
</evidence>
<dbReference type="PANTHER" id="PTHR43884:SF12">
    <property type="entry name" value="ISOVALERYL-COA DEHYDROGENASE, MITOCHONDRIAL-RELATED"/>
    <property type="match status" value="1"/>
</dbReference>
<dbReference type="InterPro" id="IPR036250">
    <property type="entry name" value="AcylCo_DH-like_C"/>
</dbReference>
<reference evidence="9 10" key="1">
    <citation type="submission" date="2019-02" db="EMBL/GenBank/DDBJ databases">
        <title>Deep-cultivation of Planctomycetes and their phenomic and genomic characterization uncovers novel biology.</title>
        <authorList>
            <person name="Wiegand S."/>
            <person name="Jogler M."/>
            <person name="Boedeker C."/>
            <person name="Pinto D."/>
            <person name="Vollmers J."/>
            <person name="Rivas-Marin E."/>
            <person name="Kohn T."/>
            <person name="Peeters S.H."/>
            <person name="Heuer A."/>
            <person name="Rast P."/>
            <person name="Oberbeckmann S."/>
            <person name="Bunk B."/>
            <person name="Jeske O."/>
            <person name="Meyerdierks A."/>
            <person name="Storesund J.E."/>
            <person name="Kallscheuer N."/>
            <person name="Luecker S."/>
            <person name="Lage O.M."/>
            <person name="Pohl T."/>
            <person name="Merkel B.J."/>
            <person name="Hornburger P."/>
            <person name="Mueller R.-W."/>
            <person name="Bruemmer F."/>
            <person name="Labrenz M."/>
            <person name="Spormann A.M."/>
            <person name="Op den Camp H."/>
            <person name="Overmann J."/>
            <person name="Amann R."/>
            <person name="Jetten M.S.M."/>
            <person name="Mascher T."/>
            <person name="Medema M.H."/>
            <person name="Devos D.P."/>
            <person name="Kaster A.-K."/>
            <person name="Ovreas L."/>
            <person name="Rohde M."/>
            <person name="Galperin M.Y."/>
            <person name="Jogler C."/>
        </authorList>
    </citation>
    <scope>NUCLEOTIDE SEQUENCE [LARGE SCALE GENOMIC DNA]</scope>
    <source>
        <strain evidence="9 10">FF011L</strain>
    </source>
</reference>
<feature type="domain" description="Acyl-CoA dehydrogenase/oxidase C-terminal" evidence="6">
    <location>
        <begin position="322"/>
        <end position="469"/>
    </location>
</feature>
<feature type="domain" description="Acyl-CoA dehydrogenase/oxidase N-terminal" evidence="8">
    <location>
        <begin position="121"/>
        <end position="212"/>
    </location>
</feature>
<dbReference type="InterPro" id="IPR009100">
    <property type="entry name" value="AcylCoA_DH/oxidase_NM_dom_sf"/>
</dbReference>
<dbReference type="InterPro" id="IPR006091">
    <property type="entry name" value="Acyl-CoA_Oxase/DH_mid-dom"/>
</dbReference>
<evidence type="ECO:0000256" key="5">
    <source>
        <dbReference type="RuleBase" id="RU362125"/>
    </source>
</evidence>
<evidence type="ECO:0000313" key="10">
    <source>
        <dbReference type="Proteomes" id="UP000320672"/>
    </source>
</evidence>
<feature type="domain" description="Acyl-CoA oxidase/dehydrogenase middle" evidence="7">
    <location>
        <begin position="217"/>
        <end position="307"/>
    </location>
</feature>
<evidence type="ECO:0000256" key="1">
    <source>
        <dbReference type="ARBA" id="ARBA00001974"/>
    </source>
</evidence>
<evidence type="ECO:0000256" key="4">
    <source>
        <dbReference type="ARBA" id="ARBA00022827"/>
    </source>
</evidence>
<evidence type="ECO:0000259" key="6">
    <source>
        <dbReference type="Pfam" id="PF00441"/>
    </source>
</evidence>
<dbReference type="InterPro" id="IPR046373">
    <property type="entry name" value="Acyl-CoA_Oxase/DH_mid-dom_sf"/>
</dbReference>
<dbReference type="EMBL" id="CP036262">
    <property type="protein sequence ID" value="QDS95336.1"/>
    <property type="molecule type" value="Genomic_DNA"/>
</dbReference>
<keyword evidence="3 5" id="KW-0285">Flavoprotein</keyword>
<dbReference type="KEGG" id="rml:FF011L_41300"/>
<evidence type="ECO:0000259" key="7">
    <source>
        <dbReference type="Pfam" id="PF02770"/>
    </source>
</evidence>
<dbReference type="CDD" id="cd00567">
    <property type="entry name" value="ACAD"/>
    <property type="match status" value="1"/>
</dbReference>
<keyword evidence="10" id="KW-1185">Reference proteome</keyword>
<organism evidence="9 10">
    <name type="scientific">Roseimaritima multifibrata</name>
    <dbReference type="NCBI Taxonomy" id="1930274"/>
    <lineage>
        <taxon>Bacteria</taxon>
        <taxon>Pseudomonadati</taxon>
        <taxon>Planctomycetota</taxon>
        <taxon>Planctomycetia</taxon>
        <taxon>Pirellulales</taxon>
        <taxon>Pirellulaceae</taxon>
        <taxon>Roseimaritima</taxon>
    </lineage>
</organism>
<dbReference type="Pfam" id="PF02770">
    <property type="entry name" value="Acyl-CoA_dh_M"/>
    <property type="match status" value="1"/>
</dbReference>
<proteinExistence type="inferred from homology"/>
<dbReference type="PROSITE" id="PS00072">
    <property type="entry name" value="ACYL_COA_DH_1"/>
    <property type="match status" value="1"/>
</dbReference>
<dbReference type="PANTHER" id="PTHR43884">
    <property type="entry name" value="ACYL-COA DEHYDROGENASE"/>
    <property type="match status" value="1"/>
</dbReference>
<name>A0A517MKC1_9BACT</name>
<dbReference type="Gene3D" id="1.20.140.10">
    <property type="entry name" value="Butyryl-CoA Dehydrogenase, subunit A, domain 3"/>
    <property type="match status" value="1"/>
</dbReference>
<keyword evidence="5 9" id="KW-0560">Oxidoreductase</keyword>
<keyword evidence="4 5" id="KW-0274">FAD</keyword>
<dbReference type="Pfam" id="PF00441">
    <property type="entry name" value="Acyl-CoA_dh_1"/>
    <property type="match status" value="1"/>
</dbReference>
<dbReference type="GO" id="GO:0003995">
    <property type="term" value="F:acyl-CoA dehydrogenase activity"/>
    <property type="evidence" value="ECO:0007669"/>
    <property type="project" value="InterPro"/>
</dbReference>
<sequence length="657" mass="72536">MSTHMPKRHEAPEPPTVSFAETALRLGGAGEDESRRTGQLDTADDQIEMLFAPQYQTVNSPIHRAVWSNEVDTASFQAHPAERLSAGPASFPDSIAHNKTPLNVQETIDRCTAIVRRHQEQETLLDQDNKISANVLNELGREGYWGLLIHPRFGGGGWSFRHFAQMITQMATVDPTVAGLASVHGCIGAVDPVRTFGTPEQQARFLPDLANGNRLSAFALTEPCAGSDLTALKTTAVLDRDEYIINGEKLFITNVLPGRTIGLVCRIEGRPAVLIVELPETESEHFYLRRYGLHALKHAHNCGIVFRNFRVPAANRLKPLTGDGLTVAYHGLNLGRIALCANAAGTMRSMLAGLLPWTAYRETYGQAIEKRELVRYRIGRLAGAIVGADALVAWCSDLIDRGYRGEMECVVAKIFGSEMQKEAAIELVMKTHGGRSFLHGHWFGENVHEFLAPCIYEGEGEMLSMALFKSLVKQHGREYFESIGRTFATAGISKPNLLNPRHAWAVRSSLFRYARWMTGRTLRGSPWDVLPNMPGDLQSHATVAQRILAKSGDQISAMMRRLQLQLANRQCRINAASTRVQDAVVMLVTSLYAASSDDPITRQAADTLCRRLGNRLTHRGESDSDYAATAKLGQMISENGWSELLNVSSPPLLMPYK</sequence>
<gene>
    <name evidence="9" type="primary">mmgC</name>
    <name evidence="9" type="ORF">FF011L_41300</name>
</gene>
<dbReference type="InterPro" id="IPR006089">
    <property type="entry name" value="Acyl-CoA_DH_CS"/>
</dbReference>
<dbReference type="Proteomes" id="UP000320672">
    <property type="component" value="Chromosome"/>
</dbReference>
<dbReference type="SUPFAM" id="SSF47203">
    <property type="entry name" value="Acyl-CoA dehydrogenase C-terminal domain-like"/>
    <property type="match status" value="1"/>
</dbReference>
<dbReference type="GO" id="GO:0050660">
    <property type="term" value="F:flavin adenine dinucleotide binding"/>
    <property type="evidence" value="ECO:0007669"/>
    <property type="project" value="InterPro"/>
</dbReference>
<dbReference type="Gene3D" id="2.40.110.10">
    <property type="entry name" value="Butyryl-CoA Dehydrogenase, subunit A, domain 2"/>
    <property type="match status" value="1"/>
</dbReference>
<dbReference type="Pfam" id="PF02771">
    <property type="entry name" value="Acyl-CoA_dh_N"/>
    <property type="match status" value="1"/>
</dbReference>
<comment type="cofactor">
    <cofactor evidence="1 5">
        <name>FAD</name>
        <dbReference type="ChEBI" id="CHEBI:57692"/>
    </cofactor>
</comment>
<dbReference type="InterPro" id="IPR009075">
    <property type="entry name" value="AcylCo_DH/oxidase_C"/>
</dbReference>
<dbReference type="SUPFAM" id="SSF56645">
    <property type="entry name" value="Acyl-CoA dehydrogenase NM domain-like"/>
    <property type="match status" value="1"/>
</dbReference>
<dbReference type="InterPro" id="IPR013786">
    <property type="entry name" value="AcylCoA_DH/ox_N"/>
</dbReference>
<dbReference type="Gene3D" id="1.10.540.10">
    <property type="entry name" value="Acyl-CoA dehydrogenase/oxidase, N-terminal domain"/>
    <property type="match status" value="1"/>
</dbReference>
<protein>
    <submittedName>
        <fullName evidence="9">Acyl-CoA dehydrogenase</fullName>
        <ecNumber evidence="9">1.3.99.-</ecNumber>
    </submittedName>
</protein>
<evidence type="ECO:0000313" key="9">
    <source>
        <dbReference type="EMBL" id="QDS95336.1"/>
    </source>
</evidence>
<evidence type="ECO:0000259" key="8">
    <source>
        <dbReference type="Pfam" id="PF02771"/>
    </source>
</evidence>
<accession>A0A517MKC1</accession>
<evidence type="ECO:0000256" key="3">
    <source>
        <dbReference type="ARBA" id="ARBA00022630"/>
    </source>
</evidence>
<dbReference type="InterPro" id="IPR037069">
    <property type="entry name" value="AcylCoA_DH/ox_N_sf"/>
</dbReference>
<dbReference type="RefSeq" id="WP_218932743.1">
    <property type="nucleotide sequence ID" value="NZ_CP036262.1"/>
</dbReference>
<dbReference type="EC" id="1.3.99.-" evidence="9"/>
<dbReference type="AlphaFoldDB" id="A0A517MKC1"/>
<comment type="similarity">
    <text evidence="2 5">Belongs to the acyl-CoA dehydrogenase family.</text>
</comment>